<comment type="caution">
    <text evidence="1">The sequence shown here is derived from an EMBL/GenBank/DDBJ whole genome shotgun (WGS) entry which is preliminary data.</text>
</comment>
<dbReference type="Proteomes" id="UP001596292">
    <property type="component" value="Unassembled WGS sequence"/>
</dbReference>
<name>A0ABW2BML0_9HYPH</name>
<keyword evidence="2" id="KW-1185">Reference proteome</keyword>
<sequence length="361" mass="37738">MNVISAVPSAIRLWLAGARTARLRQILDSAVHLSGFTEPRADRIQTALTMRLGAPGDETVTLTERSADETRTYRFRTGEGDLAERLAAVAGGRGGLRVKVLLHPAACFVRSLDLPSASLPRMRALLAEELEAATPFRAGGVYSDWFVEGEDVAARTLRVRHVVIKKTRLDPVLDALAQAGLPAGPVAVGRAEDQTMPVDLLSHGHRVLPALTGARSGDAALWLGAGLLLAVAFWGWRAHQDATLASLDQAFTAARHAAGTGMAPPVQAGLAAILAGRAPPLAPTWDALSAALPEGVSAAALHLDATGALMTLIVKDEAGALAALGRLPGFGPPVLQTALDEPGGMRRLVLHLPRPGRGGRP</sequence>
<protein>
    <recommendedName>
        <fullName evidence="3">Fimbrial assembly protein</fullName>
    </recommendedName>
</protein>
<evidence type="ECO:0000313" key="1">
    <source>
        <dbReference type="EMBL" id="MFC6791683.1"/>
    </source>
</evidence>
<reference evidence="2" key="1">
    <citation type="journal article" date="2019" name="Int. J. Syst. Evol. Microbiol.">
        <title>The Global Catalogue of Microorganisms (GCM) 10K type strain sequencing project: providing services to taxonomists for standard genome sequencing and annotation.</title>
        <authorList>
            <consortium name="The Broad Institute Genomics Platform"/>
            <consortium name="The Broad Institute Genome Sequencing Center for Infectious Disease"/>
            <person name="Wu L."/>
            <person name="Ma J."/>
        </authorList>
    </citation>
    <scope>NUCLEOTIDE SEQUENCE [LARGE SCALE GENOMIC DNA]</scope>
    <source>
        <strain evidence="2">CCUG 48316</strain>
    </source>
</reference>
<dbReference type="InterPro" id="IPR043129">
    <property type="entry name" value="ATPase_NBD"/>
</dbReference>
<dbReference type="EMBL" id="JBHSWN010000001">
    <property type="protein sequence ID" value="MFC6791683.1"/>
    <property type="molecule type" value="Genomic_DNA"/>
</dbReference>
<dbReference type="Gene3D" id="3.30.420.380">
    <property type="match status" value="1"/>
</dbReference>
<dbReference type="SUPFAM" id="SSF53067">
    <property type="entry name" value="Actin-like ATPase domain"/>
    <property type="match status" value="1"/>
</dbReference>
<evidence type="ECO:0008006" key="3">
    <source>
        <dbReference type="Google" id="ProtNLM"/>
    </source>
</evidence>
<proteinExistence type="predicted"/>
<evidence type="ECO:0000313" key="2">
    <source>
        <dbReference type="Proteomes" id="UP001596292"/>
    </source>
</evidence>
<gene>
    <name evidence="1" type="ORF">ACFQE0_20030</name>
</gene>
<dbReference type="RefSeq" id="WP_378972803.1">
    <property type="nucleotide sequence ID" value="NZ_JBHSWN010000001.1"/>
</dbReference>
<organism evidence="1 2">
    <name type="scientific">Methylobacterium komagatae</name>
    <dbReference type="NCBI Taxonomy" id="374425"/>
    <lineage>
        <taxon>Bacteria</taxon>
        <taxon>Pseudomonadati</taxon>
        <taxon>Pseudomonadota</taxon>
        <taxon>Alphaproteobacteria</taxon>
        <taxon>Hyphomicrobiales</taxon>
        <taxon>Methylobacteriaceae</taxon>
        <taxon>Methylobacterium</taxon>
    </lineage>
</organism>
<accession>A0ABW2BML0</accession>